<dbReference type="AlphaFoldDB" id="A0A426YNF7"/>
<evidence type="ECO:0000313" key="2">
    <source>
        <dbReference type="EMBL" id="RRT53248.1"/>
    </source>
</evidence>
<protein>
    <submittedName>
        <fullName evidence="2">Uncharacterized protein</fullName>
    </submittedName>
</protein>
<feature type="non-terminal residue" evidence="2">
    <location>
        <position position="1"/>
    </location>
</feature>
<comment type="caution">
    <text evidence="2">The sequence shown here is derived from an EMBL/GenBank/DDBJ whole genome shotgun (WGS) entry which is preliminary data.</text>
</comment>
<evidence type="ECO:0000256" key="1">
    <source>
        <dbReference type="SAM" id="MobiDB-lite"/>
    </source>
</evidence>
<dbReference type="Proteomes" id="UP000287651">
    <property type="component" value="Unassembled WGS sequence"/>
</dbReference>
<dbReference type="EMBL" id="AMZH03011237">
    <property type="protein sequence ID" value="RRT53248.1"/>
    <property type="molecule type" value="Genomic_DNA"/>
</dbReference>
<proteinExistence type="predicted"/>
<organism evidence="2 3">
    <name type="scientific">Ensete ventricosum</name>
    <name type="common">Abyssinian banana</name>
    <name type="synonym">Musa ensete</name>
    <dbReference type="NCBI Taxonomy" id="4639"/>
    <lineage>
        <taxon>Eukaryota</taxon>
        <taxon>Viridiplantae</taxon>
        <taxon>Streptophyta</taxon>
        <taxon>Embryophyta</taxon>
        <taxon>Tracheophyta</taxon>
        <taxon>Spermatophyta</taxon>
        <taxon>Magnoliopsida</taxon>
        <taxon>Liliopsida</taxon>
        <taxon>Zingiberales</taxon>
        <taxon>Musaceae</taxon>
        <taxon>Ensete</taxon>
    </lineage>
</organism>
<gene>
    <name evidence="2" type="ORF">B296_00047234</name>
</gene>
<reference evidence="2 3" key="1">
    <citation type="journal article" date="2014" name="Agronomy (Basel)">
        <title>A Draft Genome Sequence for Ensete ventricosum, the Drought-Tolerant Tree Against Hunger.</title>
        <authorList>
            <person name="Harrison J."/>
            <person name="Moore K.A."/>
            <person name="Paszkiewicz K."/>
            <person name="Jones T."/>
            <person name="Grant M."/>
            <person name="Ambacheew D."/>
            <person name="Muzemil S."/>
            <person name="Studholme D.J."/>
        </authorList>
    </citation>
    <scope>NUCLEOTIDE SEQUENCE [LARGE SCALE GENOMIC DNA]</scope>
</reference>
<evidence type="ECO:0000313" key="3">
    <source>
        <dbReference type="Proteomes" id="UP000287651"/>
    </source>
</evidence>
<sequence>GRRVTALPHLKSSIPRLESLIVGATTGLPRLNSPWNDCRGEIAQGRNRPPLPAHHSVREEAVVPNADRKRKPKQSRALTHERKGTLAHSKRPFN</sequence>
<feature type="region of interest" description="Disordered" evidence="1">
    <location>
        <begin position="40"/>
        <end position="94"/>
    </location>
</feature>
<name>A0A426YNF7_ENSVE</name>
<accession>A0A426YNF7</accession>